<feature type="compositionally biased region" description="Polar residues" evidence="5">
    <location>
        <begin position="133"/>
        <end position="157"/>
    </location>
</feature>
<name>A0A1E3JC66_9TREE</name>
<protein>
    <submittedName>
        <fullName evidence="6">Ribosomal RNA-processing protein 17</fullName>
    </submittedName>
</protein>
<evidence type="ECO:0000313" key="7">
    <source>
        <dbReference type="Proteomes" id="UP000094819"/>
    </source>
</evidence>
<reference evidence="6 7" key="1">
    <citation type="submission" date="2016-06" db="EMBL/GenBank/DDBJ databases">
        <title>Evolution of pathogenesis and genome organization in the Tremellales.</title>
        <authorList>
            <person name="Cuomo C."/>
            <person name="Litvintseva A."/>
            <person name="Heitman J."/>
            <person name="Chen Y."/>
            <person name="Sun S."/>
            <person name="Springer D."/>
            <person name="Dromer F."/>
            <person name="Young S."/>
            <person name="Zeng Q."/>
            <person name="Chapman S."/>
            <person name="Gujja S."/>
            <person name="Saif S."/>
            <person name="Birren B."/>
        </authorList>
    </citation>
    <scope>NUCLEOTIDE SEQUENCE [LARGE SCALE GENOMIC DNA]</scope>
    <source>
        <strain evidence="6 7">CBS 7118</strain>
    </source>
</reference>
<evidence type="ECO:0000256" key="5">
    <source>
        <dbReference type="SAM" id="MobiDB-lite"/>
    </source>
</evidence>
<feature type="compositionally biased region" description="Acidic residues" evidence="5">
    <location>
        <begin position="120"/>
        <end position="131"/>
    </location>
</feature>
<dbReference type="PANTHER" id="PTHR14577:SF0">
    <property type="entry name" value="NUCLEOLAR PROTEIN 12"/>
    <property type="match status" value="1"/>
</dbReference>
<comment type="caution">
    <text evidence="6">The sequence shown here is derived from an EMBL/GenBank/DDBJ whole genome shotgun (WGS) entry which is preliminary data.</text>
</comment>
<evidence type="ECO:0000256" key="2">
    <source>
        <dbReference type="ARBA" id="ARBA00007175"/>
    </source>
</evidence>
<dbReference type="Pfam" id="PF09805">
    <property type="entry name" value="Nop25"/>
    <property type="match status" value="1"/>
</dbReference>
<sequence>MAPASKQKSNVALLTEGASYIQRAKKARKDQVEEIKFDDEARREWLTGFSKRKKAKVEEKRSRAKEREKQEHLDERKKARKELKERAAANVKSVRQAMGLVDESEDEDETNEAGPSSAAADEEEEFSDDDQIATVTITEDFDPTTTSSFIPTRSSQSPAPEETEAPAPEVKKVKMLPPSSKRAQKALDKKKAQSKDGKKVGRTTSMETKAERRKGKEIESRKRGKKAALAMERRGGKTSSTRGKPKGKGRR</sequence>
<dbReference type="Proteomes" id="UP000094819">
    <property type="component" value="Unassembled WGS sequence"/>
</dbReference>
<evidence type="ECO:0000256" key="4">
    <source>
        <dbReference type="ARBA" id="ARBA00023242"/>
    </source>
</evidence>
<evidence type="ECO:0000313" key="6">
    <source>
        <dbReference type="EMBL" id="ODN98439.1"/>
    </source>
</evidence>
<feature type="compositionally biased region" description="Basic and acidic residues" evidence="5">
    <location>
        <begin position="185"/>
        <end position="199"/>
    </location>
</feature>
<dbReference type="GeneID" id="30192896"/>
<dbReference type="AlphaFoldDB" id="A0A1E3JC66"/>
<accession>A0A1E3JC66</accession>
<dbReference type="OrthoDB" id="551633at2759"/>
<feature type="compositionally biased region" description="Acidic residues" evidence="5">
    <location>
        <begin position="102"/>
        <end position="111"/>
    </location>
</feature>
<dbReference type="RefSeq" id="XP_019032301.1">
    <property type="nucleotide sequence ID" value="XM_019175811.1"/>
</dbReference>
<keyword evidence="7" id="KW-1185">Reference proteome</keyword>
<keyword evidence="4" id="KW-0539">Nucleus</keyword>
<comment type="subcellular location">
    <subcellularLocation>
        <location evidence="1">Nucleus</location>
        <location evidence="1">Nucleolus</location>
    </subcellularLocation>
</comment>
<comment type="similarity">
    <text evidence="2">Belongs to the RRP17 family.</text>
</comment>
<feature type="compositionally biased region" description="Basic and acidic residues" evidence="5">
    <location>
        <begin position="208"/>
        <end position="221"/>
    </location>
</feature>
<dbReference type="InterPro" id="IPR019186">
    <property type="entry name" value="Nucleolar_protein_12"/>
</dbReference>
<organism evidence="6 7">
    <name type="scientific">Cryptococcus wingfieldii CBS 7118</name>
    <dbReference type="NCBI Taxonomy" id="1295528"/>
    <lineage>
        <taxon>Eukaryota</taxon>
        <taxon>Fungi</taxon>
        <taxon>Dikarya</taxon>
        <taxon>Basidiomycota</taxon>
        <taxon>Agaricomycotina</taxon>
        <taxon>Tremellomycetes</taxon>
        <taxon>Tremellales</taxon>
        <taxon>Cryptococcaceae</taxon>
        <taxon>Cryptococcus</taxon>
    </lineage>
</organism>
<dbReference type="EMBL" id="AWGH01000009">
    <property type="protein sequence ID" value="ODN98439.1"/>
    <property type="molecule type" value="Genomic_DNA"/>
</dbReference>
<dbReference type="GO" id="GO:0005730">
    <property type="term" value="C:nucleolus"/>
    <property type="evidence" value="ECO:0007669"/>
    <property type="project" value="UniProtKB-SubCell"/>
</dbReference>
<gene>
    <name evidence="6" type="ORF">L198_03683</name>
</gene>
<feature type="region of interest" description="Disordered" evidence="5">
    <location>
        <begin position="56"/>
        <end position="251"/>
    </location>
</feature>
<dbReference type="PANTHER" id="PTHR14577">
    <property type="entry name" value="NUCLEOLAR PROTEIN 12"/>
    <property type="match status" value="1"/>
</dbReference>
<keyword evidence="3" id="KW-0175">Coiled coil</keyword>
<evidence type="ECO:0000256" key="3">
    <source>
        <dbReference type="ARBA" id="ARBA00023054"/>
    </source>
</evidence>
<dbReference type="GO" id="GO:0019843">
    <property type="term" value="F:rRNA binding"/>
    <property type="evidence" value="ECO:0007669"/>
    <property type="project" value="TreeGrafter"/>
</dbReference>
<feature type="compositionally biased region" description="Basic and acidic residues" evidence="5">
    <location>
        <begin position="56"/>
        <end position="87"/>
    </location>
</feature>
<proteinExistence type="inferred from homology"/>
<evidence type="ECO:0000256" key="1">
    <source>
        <dbReference type="ARBA" id="ARBA00004604"/>
    </source>
</evidence>